<feature type="compositionally biased region" description="Polar residues" evidence="1">
    <location>
        <begin position="58"/>
        <end position="69"/>
    </location>
</feature>
<feature type="compositionally biased region" description="Polar residues" evidence="1">
    <location>
        <begin position="99"/>
        <end position="117"/>
    </location>
</feature>
<gene>
    <name evidence="2" type="ORF">QC761_100280</name>
</gene>
<accession>A0ABR0FVG9</accession>
<evidence type="ECO:0000313" key="3">
    <source>
        <dbReference type="Proteomes" id="UP001322138"/>
    </source>
</evidence>
<dbReference type="GeneID" id="87892758"/>
<protein>
    <submittedName>
        <fullName evidence="2">Uncharacterized protein</fullName>
    </submittedName>
</protein>
<feature type="compositionally biased region" description="Polar residues" evidence="1">
    <location>
        <begin position="22"/>
        <end position="37"/>
    </location>
</feature>
<feature type="compositionally biased region" description="Acidic residues" evidence="1">
    <location>
        <begin position="76"/>
        <end position="86"/>
    </location>
</feature>
<keyword evidence="3" id="KW-1185">Reference proteome</keyword>
<feature type="compositionally biased region" description="Polar residues" evidence="1">
    <location>
        <begin position="203"/>
        <end position="215"/>
    </location>
</feature>
<feature type="compositionally biased region" description="Low complexity" evidence="1">
    <location>
        <begin position="297"/>
        <end position="306"/>
    </location>
</feature>
<feature type="compositionally biased region" description="Polar residues" evidence="1">
    <location>
        <begin position="138"/>
        <end position="158"/>
    </location>
</feature>
<organism evidence="2 3">
    <name type="scientific">Podospora bellae-mahoneyi</name>
    <dbReference type="NCBI Taxonomy" id="2093777"/>
    <lineage>
        <taxon>Eukaryota</taxon>
        <taxon>Fungi</taxon>
        <taxon>Dikarya</taxon>
        <taxon>Ascomycota</taxon>
        <taxon>Pezizomycotina</taxon>
        <taxon>Sordariomycetes</taxon>
        <taxon>Sordariomycetidae</taxon>
        <taxon>Sordariales</taxon>
        <taxon>Podosporaceae</taxon>
        <taxon>Podospora</taxon>
    </lineage>
</organism>
<feature type="region of interest" description="Disordered" evidence="1">
    <location>
        <begin position="203"/>
        <end position="239"/>
    </location>
</feature>
<feature type="region of interest" description="Disordered" evidence="1">
    <location>
        <begin position="293"/>
        <end position="315"/>
    </location>
</feature>
<evidence type="ECO:0000256" key="1">
    <source>
        <dbReference type="SAM" id="MobiDB-lite"/>
    </source>
</evidence>
<dbReference type="Proteomes" id="UP001322138">
    <property type="component" value="Unassembled WGS sequence"/>
</dbReference>
<dbReference type="RefSeq" id="XP_062735916.1">
    <property type="nucleotide sequence ID" value="XM_062873276.1"/>
</dbReference>
<feature type="region of interest" description="Disordered" evidence="1">
    <location>
        <begin position="1"/>
        <end position="188"/>
    </location>
</feature>
<feature type="region of interest" description="Disordered" evidence="1">
    <location>
        <begin position="502"/>
        <end position="525"/>
    </location>
</feature>
<dbReference type="EMBL" id="JAFFGZ010000003">
    <property type="protein sequence ID" value="KAK4646940.1"/>
    <property type="molecule type" value="Genomic_DNA"/>
</dbReference>
<proteinExistence type="predicted"/>
<sequence>MPRVTRRSTKRKAEEEVADKTAVTSTNQQSLPNTKFGQASEVITRYFGIQGVPRRFTKPSSDNGSTDSIHSCPPSSEDEYEDEVAIVEDMQSEPAPQLQEGTESSTSLVTEWLSTTPEPDKDDTRSISSPWKTRKTTSETSTLSASKGHQPCSPLNSQDLHHQSDSMDIDPPRSPQQTSLSFKSIEPPSTDFEFQVQYNTNSGNKLKTRSLSPYVSGSPLGGESELVQRPHSTPPERTTPNLVLETVLGCSDLLNRGDASASQPDINESLADDQLHLPILSGEQIPTTEHQISAWNPSSSRGSSPLSSPPDSPTMQLLDMINFPSVSATPSVLESADSATLPTTEACFEPRTSTVYETSVQALDQAIVVPLSAQPAPIPDHSYLLRPSVQSAPTPVRHAAPLSKMDKVPRVASQVPKKRALVVGSREERDILVRLYVQEAGELTTIKTKLSYLGNRIGQVKGVKETERMLRILGQAENDGELTLRSIHRKRAEEIRQRDAKVEGQNAKQVKSGEGRSGSLLTSNIKNTVGDGASAAKVGAEDSTCTDIPMTDVGDKVDVDSGANLEQPAVTKGKTTAKEEHIEDMIYVCMGLFTSRQDLARTTKAAGANAGNDTAGNTLELWALHTCAKCRFWAMEEEGI</sequence>
<feature type="compositionally biased region" description="Basic residues" evidence="1">
    <location>
        <begin position="1"/>
        <end position="10"/>
    </location>
</feature>
<comment type="caution">
    <text evidence="2">The sequence shown here is derived from an EMBL/GenBank/DDBJ whole genome shotgun (WGS) entry which is preliminary data.</text>
</comment>
<reference evidence="2 3" key="1">
    <citation type="journal article" date="2023" name="bioRxiv">
        <title>High-quality genome assemblies of four members of thePodospora anserinaspecies complex.</title>
        <authorList>
            <person name="Ament-Velasquez S.L."/>
            <person name="Vogan A.A."/>
            <person name="Wallerman O."/>
            <person name="Hartmann F."/>
            <person name="Gautier V."/>
            <person name="Silar P."/>
            <person name="Giraud T."/>
            <person name="Johannesson H."/>
        </authorList>
    </citation>
    <scope>NUCLEOTIDE SEQUENCE [LARGE SCALE GENOMIC DNA]</scope>
    <source>
        <strain evidence="2 3">CBS 112042</strain>
    </source>
</reference>
<evidence type="ECO:0000313" key="2">
    <source>
        <dbReference type="EMBL" id="KAK4646940.1"/>
    </source>
</evidence>
<name>A0ABR0FVG9_9PEZI</name>